<dbReference type="RefSeq" id="WP_269105001.1">
    <property type="nucleotide sequence ID" value="NZ_CP114063.1"/>
</dbReference>
<gene>
    <name evidence="1" type="ORF">OZ415_00145</name>
</gene>
<evidence type="ECO:0000313" key="1">
    <source>
        <dbReference type="EMBL" id="WAT24566.1"/>
    </source>
</evidence>
<name>A0AA47J3J2_9LACT</name>
<protein>
    <submittedName>
        <fullName evidence="1">Uncharacterized protein</fullName>
    </submittedName>
</protein>
<dbReference type="Proteomes" id="UP001164714">
    <property type="component" value="Chromosome"/>
</dbReference>
<sequence>MQIDLTETIFKDMRNNEMYDNVTDGELLIVANEMANTGYTQELLLGIMHRLTNIELENERRCMNW</sequence>
<organism evidence="1 2">
    <name type="scientific">Aerococcus urinaeequi</name>
    <dbReference type="NCBI Taxonomy" id="51665"/>
    <lineage>
        <taxon>Bacteria</taxon>
        <taxon>Bacillati</taxon>
        <taxon>Bacillota</taxon>
        <taxon>Bacilli</taxon>
        <taxon>Lactobacillales</taxon>
        <taxon>Aerococcaceae</taxon>
        <taxon>Aerococcus</taxon>
    </lineage>
</organism>
<proteinExistence type="predicted"/>
<evidence type="ECO:0000313" key="2">
    <source>
        <dbReference type="Proteomes" id="UP001164714"/>
    </source>
</evidence>
<dbReference type="AlphaFoldDB" id="A0AA47J3J2"/>
<dbReference type="EMBL" id="CP114063">
    <property type="protein sequence ID" value="WAT24566.1"/>
    <property type="molecule type" value="Genomic_DNA"/>
</dbReference>
<reference evidence="1" key="1">
    <citation type="submission" date="2022-12" db="EMBL/GenBank/DDBJ databases">
        <title>Whole genome sequence analysis of a duck derived balloon bacteium Aerococcus urinaeequi henan2020.</title>
        <authorList>
            <person name="Zhang H."/>
            <person name="Qiao H.X."/>
            <person name="Bian C.Z."/>
            <person name="Shu J.C."/>
        </authorList>
    </citation>
    <scope>NUCLEOTIDE SEQUENCE</scope>
    <source>
        <strain evidence="1">2020-HN-1</strain>
    </source>
</reference>
<accession>A0AA47J3J2</accession>